<reference evidence="7" key="2">
    <citation type="submission" date="2025-08" db="UniProtKB">
        <authorList>
            <consortium name="Ensembl"/>
        </authorList>
    </citation>
    <scope>IDENTIFICATION</scope>
</reference>
<evidence type="ECO:0000256" key="5">
    <source>
        <dbReference type="SAM" id="Phobius"/>
    </source>
</evidence>
<evidence type="ECO:0000256" key="2">
    <source>
        <dbReference type="ARBA" id="ARBA00022771"/>
    </source>
</evidence>
<dbReference type="Gene3D" id="6.10.140.2220">
    <property type="match status" value="1"/>
</dbReference>
<evidence type="ECO:0000259" key="6">
    <source>
        <dbReference type="PROSITE" id="PS50865"/>
    </source>
</evidence>
<dbReference type="InterPro" id="IPR011990">
    <property type="entry name" value="TPR-like_helical_dom_sf"/>
</dbReference>
<reference evidence="7" key="3">
    <citation type="submission" date="2025-09" db="UniProtKB">
        <authorList>
            <consortium name="Ensembl"/>
        </authorList>
    </citation>
    <scope>IDENTIFICATION</scope>
</reference>
<keyword evidence="3" id="KW-0862">Zinc</keyword>
<evidence type="ECO:0000313" key="7">
    <source>
        <dbReference type="Ensembl" id="ENSSORP00005032068.1"/>
    </source>
</evidence>
<dbReference type="SUPFAM" id="SSF144232">
    <property type="entry name" value="HIT/MYND zinc finger-like"/>
    <property type="match status" value="1"/>
</dbReference>
<keyword evidence="5" id="KW-1133">Transmembrane helix</keyword>
<name>A0A673AUL9_9TELE</name>
<keyword evidence="5" id="KW-0472">Membrane</keyword>
<evidence type="ECO:0000256" key="1">
    <source>
        <dbReference type="ARBA" id="ARBA00022723"/>
    </source>
</evidence>
<keyword evidence="8" id="KW-1185">Reference proteome</keyword>
<dbReference type="AlphaFoldDB" id="A0A673AUL9"/>
<accession>A0A673AUL9</accession>
<dbReference type="InterPro" id="IPR053248">
    <property type="entry name" value="Zinc_finger_MYND_domain"/>
</dbReference>
<dbReference type="Proteomes" id="UP000472271">
    <property type="component" value="Chromosome 7"/>
</dbReference>
<dbReference type="PANTHER" id="PTHR46533:SF1">
    <property type="entry name" value="ZINC FINGER MYND DOMAIN-CONTAINING PROTEIN 12"/>
    <property type="match status" value="1"/>
</dbReference>
<keyword evidence="2 4" id="KW-0863">Zinc-finger</keyword>
<keyword evidence="5" id="KW-0812">Transmembrane</keyword>
<dbReference type="Gene3D" id="1.25.40.10">
    <property type="entry name" value="Tetratricopeptide repeat domain"/>
    <property type="match status" value="1"/>
</dbReference>
<organism evidence="7 8">
    <name type="scientific">Sphaeramia orbicularis</name>
    <name type="common">orbiculate cardinalfish</name>
    <dbReference type="NCBI Taxonomy" id="375764"/>
    <lineage>
        <taxon>Eukaryota</taxon>
        <taxon>Metazoa</taxon>
        <taxon>Chordata</taxon>
        <taxon>Craniata</taxon>
        <taxon>Vertebrata</taxon>
        <taxon>Euteleostomi</taxon>
        <taxon>Actinopterygii</taxon>
        <taxon>Neopterygii</taxon>
        <taxon>Teleostei</taxon>
        <taxon>Neoteleostei</taxon>
        <taxon>Acanthomorphata</taxon>
        <taxon>Gobiaria</taxon>
        <taxon>Kurtiformes</taxon>
        <taxon>Apogonoidei</taxon>
        <taxon>Apogonidae</taxon>
        <taxon>Apogoninae</taxon>
        <taxon>Sphaeramia</taxon>
    </lineage>
</organism>
<dbReference type="GO" id="GO:0008270">
    <property type="term" value="F:zinc ion binding"/>
    <property type="evidence" value="ECO:0007669"/>
    <property type="project" value="UniProtKB-KW"/>
</dbReference>
<proteinExistence type="predicted"/>
<dbReference type="PROSITE" id="PS01360">
    <property type="entry name" value="ZF_MYND_1"/>
    <property type="match status" value="1"/>
</dbReference>
<dbReference type="PANTHER" id="PTHR46533">
    <property type="entry name" value="ZINC FINGER MYND DOMAIN-CONTAINING PROTEIN 12"/>
    <property type="match status" value="1"/>
</dbReference>
<dbReference type="PROSITE" id="PS50865">
    <property type="entry name" value="ZF_MYND_2"/>
    <property type="match status" value="1"/>
</dbReference>
<dbReference type="Ensembl" id="ENSSORT00005032954.1">
    <property type="protein sequence ID" value="ENSSORP00005032068.1"/>
    <property type="gene ID" value="ENSSORG00005015234.1"/>
</dbReference>
<evidence type="ECO:0000256" key="3">
    <source>
        <dbReference type="ARBA" id="ARBA00022833"/>
    </source>
</evidence>
<dbReference type="InterPro" id="IPR002893">
    <property type="entry name" value="Znf_MYND"/>
</dbReference>
<feature type="domain" description="MYND-type" evidence="6">
    <location>
        <begin position="7"/>
        <end position="44"/>
    </location>
</feature>
<evidence type="ECO:0000313" key="8">
    <source>
        <dbReference type="Proteomes" id="UP000472271"/>
    </source>
</evidence>
<feature type="transmembrane region" description="Helical" evidence="5">
    <location>
        <begin position="311"/>
        <end position="330"/>
    </location>
</feature>
<evidence type="ECO:0000256" key="4">
    <source>
        <dbReference type="PROSITE-ProRule" id="PRU00134"/>
    </source>
</evidence>
<keyword evidence="1" id="KW-0479">Metal-binding</keyword>
<sequence>NSTTLFCELCQKRAYLECTGCHVTFYCDEDHQQADWVGIHERICQLLIPIRTQTLSQTGRSEILYKKLITICKSEAERKIAEGKHQEALPAAQFFLRCSTDVNGPSAVQLVPAYLLLAEANTGLGDLVSAMEFLSQAEWVVLKSPDCGHEILHRLHRSQGRLHTALGYLESARKHFANDIYHASEEYGADSIISCEGYFLLASVFVKEGKMPVVRSLYSQIAQTWHSHLTKLLKSHVENVQNPDQVEVDKTLTAILEFVQCDVIADLAQVVLVAHSLSMLWFLRGDSVKVSSVTEVVKSGQRSQRVTLKTFVLKHTALILLLLAYFYGFIYL</sequence>
<dbReference type="Pfam" id="PF01753">
    <property type="entry name" value="zf-MYND"/>
    <property type="match status" value="1"/>
</dbReference>
<gene>
    <name evidence="7" type="primary">zmynd12</name>
</gene>
<protein>
    <submittedName>
        <fullName evidence="7">Zinc finger, MYND-type containing 12</fullName>
    </submittedName>
</protein>
<dbReference type="SUPFAM" id="SSF48452">
    <property type="entry name" value="TPR-like"/>
    <property type="match status" value="1"/>
</dbReference>
<reference evidence="7" key="1">
    <citation type="submission" date="2019-06" db="EMBL/GenBank/DDBJ databases">
        <authorList>
            <consortium name="Wellcome Sanger Institute Data Sharing"/>
        </authorList>
    </citation>
    <scope>NUCLEOTIDE SEQUENCE [LARGE SCALE GENOMIC DNA]</scope>
</reference>